<evidence type="ECO:0000313" key="3">
    <source>
        <dbReference type="EMBL" id="MDI1491503.1"/>
    </source>
</evidence>
<dbReference type="PROSITE" id="PS50011">
    <property type="entry name" value="PROTEIN_KINASE_DOM"/>
    <property type="match status" value="1"/>
</dbReference>
<dbReference type="Gene3D" id="1.10.510.10">
    <property type="entry name" value="Transferase(Phosphotransferase) domain 1"/>
    <property type="match status" value="1"/>
</dbReference>
<feature type="domain" description="Protein kinase" evidence="2">
    <location>
        <begin position="218"/>
        <end position="571"/>
    </location>
</feature>
<dbReference type="Pfam" id="PF14479">
    <property type="entry name" value="HeLo"/>
    <property type="match status" value="1"/>
</dbReference>
<feature type="region of interest" description="Disordered" evidence="1">
    <location>
        <begin position="450"/>
        <end position="470"/>
    </location>
</feature>
<evidence type="ECO:0000313" key="4">
    <source>
        <dbReference type="Proteomes" id="UP001161017"/>
    </source>
</evidence>
<dbReference type="PANTHER" id="PTHR37542:SF1">
    <property type="entry name" value="PRION-INHIBITION AND PROPAGATION HELO DOMAIN-CONTAINING PROTEIN"/>
    <property type="match status" value="1"/>
</dbReference>
<dbReference type="InterPro" id="IPR011009">
    <property type="entry name" value="Kinase-like_dom_sf"/>
</dbReference>
<dbReference type="AlphaFoldDB" id="A0AA43QRX0"/>
<dbReference type="PANTHER" id="PTHR37542">
    <property type="entry name" value="HELO DOMAIN-CONTAINING PROTEIN-RELATED"/>
    <property type="match status" value="1"/>
</dbReference>
<dbReference type="EMBL" id="JAPUFD010000014">
    <property type="protein sequence ID" value="MDI1491503.1"/>
    <property type="molecule type" value="Genomic_DNA"/>
</dbReference>
<dbReference type="InterPro" id="IPR038305">
    <property type="entry name" value="HeLo_sf"/>
</dbReference>
<keyword evidence="4" id="KW-1185">Reference proteome</keyword>
<dbReference type="Proteomes" id="UP001161017">
    <property type="component" value="Unassembled WGS sequence"/>
</dbReference>
<protein>
    <recommendedName>
        <fullName evidence="2">Protein kinase domain-containing protein</fullName>
    </recommendedName>
</protein>
<evidence type="ECO:0000256" key="1">
    <source>
        <dbReference type="SAM" id="MobiDB-lite"/>
    </source>
</evidence>
<organism evidence="3 4">
    <name type="scientific">Ramalina farinacea</name>
    <dbReference type="NCBI Taxonomy" id="258253"/>
    <lineage>
        <taxon>Eukaryota</taxon>
        <taxon>Fungi</taxon>
        <taxon>Dikarya</taxon>
        <taxon>Ascomycota</taxon>
        <taxon>Pezizomycotina</taxon>
        <taxon>Lecanoromycetes</taxon>
        <taxon>OSLEUM clade</taxon>
        <taxon>Lecanoromycetidae</taxon>
        <taxon>Lecanorales</taxon>
        <taxon>Lecanorineae</taxon>
        <taxon>Ramalinaceae</taxon>
        <taxon>Ramalina</taxon>
    </lineage>
</organism>
<dbReference type="InterPro" id="IPR000719">
    <property type="entry name" value="Prot_kinase_dom"/>
</dbReference>
<dbReference type="Gene3D" id="1.20.120.1020">
    <property type="entry name" value="Prion-inhibition and propagation, HeLo domain"/>
    <property type="match status" value="2"/>
</dbReference>
<comment type="caution">
    <text evidence="3">The sequence shown here is derived from an EMBL/GenBank/DDBJ whole genome shotgun (WGS) entry which is preliminary data.</text>
</comment>
<dbReference type="SUPFAM" id="SSF56112">
    <property type="entry name" value="Protein kinase-like (PK-like)"/>
    <property type="match status" value="1"/>
</dbReference>
<reference evidence="3" key="1">
    <citation type="journal article" date="2023" name="Genome Biol. Evol.">
        <title>First Whole Genome Sequence and Flow Cytometry Genome Size Data for the Lichen-Forming Fungus Ramalina farinacea (Ascomycota).</title>
        <authorList>
            <person name="Llewellyn T."/>
            <person name="Mian S."/>
            <person name="Hill R."/>
            <person name="Leitch I.J."/>
            <person name="Gaya E."/>
        </authorList>
    </citation>
    <scope>NUCLEOTIDE SEQUENCE</scope>
    <source>
        <strain evidence="3">LIQ254RAFAR</strain>
    </source>
</reference>
<name>A0AA43QRX0_9LECA</name>
<dbReference type="InterPro" id="IPR029498">
    <property type="entry name" value="HeLo_dom"/>
</dbReference>
<dbReference type="GO" id="GO:0004672">
    <property type="term" value="F:protein kinase activity"/>
    <property type="evidence" value="ECO:0007669"/>
    <property type="project" value="InterPro"/>
</dbReference>
<proteinExistence type="predicted"/>
<feature type="compositionally biased region" description="Basic and acidic residues" evidence="1">
    <location>
        <begin position="456"/>
        <end position="468"/>
    </location>
</feature>
<gene>
    <name evidence="3" type="ORF">OHK93_002712</name>
</gene>
<evidence type="ECO:0000259" key="2">
    <source>
        <dbReference type="PROSITE" id="PS50011"/>
    </source>
</evidence>
<accession>A0AA43QRX0</accession>
<sequence>MAAGLGEAASIAAFISLGVQAFDGCIKGFVLLSAAQGLGSRADLLACQLEWEYYSLSNWAHAVGLLNDAPELNVFNPSLLKKDYGLEVKVTEEEVKAIHAPKRLFGRIADKGRPTFVNDTAKVFSRRNNAWRKLIWGAVDAERFRLLIKDIRYFNKQLHGSLHPIEQQASSLDHDQTMRSILVQSLDKATLEAMDIPLGSVDGAVAASARLKQEGLRLNLISSSNQSKKGTTTVQPSAKLRLGPLQSSSTLSIASTLVSRSPSPLRSSANVRKGFGQLAGCAGSKSDKIQREQAILDGKPVLIEWKNVTTDLEPKLKHRVANVATFLAEMKDPTFHSLPCLGYFRTSRHLLRYAYVFDFPAELKEEPGATMRSLQDLLIHPSLRPSLNDRLDVALACAETVLQLHTAGWLHEGIRADNILFFRADGPRSVNDGRLSAPYVGGYEFARADNPLETTEDPKSRELQDPYRHPKSIGSGRKSYIKQFDLWSLGCILVELAYWSPLASILWQRMQGRPILAHSNLDSELFNSEGGVLNTRHMDPGKALALLEQRYDILTEGKENMNSIAAGLAFTMGCEYAQITSDCFSAAQDLFDSQQSRTLLEQDGVDDEADEISLDIQEKCVSKLKSLRDVA</sequence>
<dbReference type="GO" id="GO:0005524">
    <property type="term" value="F:ATP binding"/>
    <property type="evidence" value="ECO:0007669"/>
    <property type="project" value="InterPro"/>
</dbReference>